<dbReference type="OrthoDB" id="662434at2"/>
<dbReference type="RefSeq" id="WP_127042864.1">
    <property type="nucleotide sequence ID" value="NZ_JAABOK010000003.1"/>
</dbReference>
<proteinExistence type="predicted"/>
<dbReference type="EMBL" id="RIAR02000001">
    <property type="protein sequence ID" value="NSL89185.1"/>
    <property type="molecule type" value="Genomic_DNA"/>
</dbReference>
<keyword evidence="2" id="KW-1185">Reference proteome</keyword>
<evidence type="ECO:0000313" key="1">
    <source>
        <dbReference type="EMBL" id="NSL89185.1"/>
    </source>
</evidence>
<name>A0A433WDL9_9BACT</name>
<evidence type="ECO:0000313" key="2">
    <source>
        <dbReference type="Proteomes" id="UP000281028"/>
    </source>
</evidence>
<comment type="caution">
    <text evidence="1">The sequence shown here is derived from an EMBL/GenBank/DDBJ whole genome shotgun (WGS) entry which is preliminary data.</text>
</comment>
<accession>A0A433WDL9</accession>
<reference evidence="1" key="1">
    <citation type="submission" date="2020-05" db="EMBL/GenBank/DDBJ databases">
        <title>Chitinophaga laudate sp. nov., isolated from a tropical peat swamp.</title>
        <authorList>
            <person name="Goh C.B.S."/>
            <person name="Lee M.S."/>
            <person name="Parimannan S."/>
            <person name="Pasbakhsh P."/>
            <person name="Yule C.M."/>
            <person name="Rajandas H."/>
            <person name="Loke S."/>
            <person name="Croft L."/>
            <person name="Tan J.B.L."/>
        </authorList>
    </citation>
    <scope>NUCLEOTIDE SEQUENCE</scope>
    <source>
        <strain evidence="1">Mgbs1</strain>
    </source>
</reference>
<sequence length="229" mass="25888">MKKTLLLIILFSTIVLSSYAQDAAPKPVHRHTYLKINPTTLINELDISLEQVITDKISIEIGVSGIYTDYPDYVLAKKIDIGQKKPDLSTSQFVDGRGLGFRAGLRYYLITREIGPSSAAGTYFEPIVFYKKVFYPNEDVFLNGNNYSNSGYKDVFGLQLLVGRQYRRDKVVLDPYFGIGIRSKIYHSDSYKDGGDNTIQRNQSKLVSVLPSIHLGIKLGLSLHHKYRN</sequence>
<dbReference type="Proteomes" id="UP000281028">
    <property type="component" value="Unassembled WGS sequence"/>
</dbReference>
<protein>
    <submittedName>
        <fullName evidence="1">Uncharacterized protein</fullName>
    </submittedName>
</protein>
<dbReference type="AlphaFoldDB" id="A0A433WDL9"/>
<gene>
    <name evidence="1" type="ORF">ECE50_020240</name>
</gene>
<organism evidence="1 2">
    <name type="scientific">Chitinophaga solisilvae</name>
    <dbReference type="NCBI Taxonomy" id="1233460"/>
    <lineage>
        <taxon>Bacteria</taxon>
        <taxon>Pseudomonadati</taxon>
        <taxon>Bacteroidota</taxon>
        <taxon>Chitinophagia</taxon>
        <taxon>Chitinophagales</taxon>
        <taxon>Chitinophagaceae</taxon>
        <taxon>Chitinophaga</taxon>
    </lineage>
</organism>